<evidence type="ECO:0000259" key="10">
    <source>
        <dbReference type="PROSITE" id="PS50102"/>
    </source>
</evidence>
<evidence type="ECO:0000256" key="1">
    <source>
        <dbReference type="ARBA" id="ARBA00001961"/>
    </source>
</evidence>
<evidence type="ECO:0000256" key="4">
    <source>
        <dbReference type="ARBA" id="ARBA00022896"/>
    </source>
</evidence>
<evidence type="ECO:0000256" key="8">
    <source>
        <dbReference type="PROSITE-ProRule" id="PRU00176"/>
    </source>
</evidence>
<dbReference type="Pfam" id="PF00076">
    <property type="entry name" value="RRM_1"/>
    <property type="match status" value="1"/>
</dbReference>
<evidence type="ECO:0000256" key="3">
    <source>
        <dbReference type="ARBA" id="ARBA00022723"/>
    </source>
</evidence>
<evidence type="ECO:0000313" key="12">
    <source>
        <dbReference type="EMBL" id="CAE7230048.1"/>
    </source>
</evidence>
<dbReference type="SUPFAM" id="SSF54928">
    <property type="entry name" value="RNA-binding domain, RBD"/>
    <property type="match status" value="1"/>
</dbReference>
<dbReference type="InterPro" id="IPR006620">
    <property type="entry name" value="Pro_4_hyd_alph"/>
</dbReference>
<keyword evidence="4" id="KW-0847">Vitamin C</keyword>
<feature type="region of interest" description="Disordered" evidence="9">
    <location>
        <begin position="644"/>
        <end position="693"/>
    </location>
</feature>
<evidence type="ECO:0000259" key="11">
    <source>
        <dbReference type="PROSITE" id="PS51471"/>
    </source>
</evidence>
<feature type="domain" description="RRM" evidence="10">
    <location>
        <begin position="9"/>
        <end position="89"/>
    </location>
</feature>
<dbReference type="PANTHER" id="PTHR24014:SF4">
    <property type="entry name" value="2-OXOGLUTARATE AND IRON-DEPENDENT OXYGENASE DOMAIN-CONTAINING PROTEIN 2"/>
    <property type="match status" value="1"/>
</dbReference>
<dbReference type="SMART" id="SM00360">
    <property type="entry name" value="RRM"/>
    <property type="match status" value="1"/>
</dbReference>
<dbReference type="Gene3D" id="2.60.120.620">
    <property type="entry name" value="q2cbj1_9rhob like domain"/>
    <property type="match status" value="1"/>
</dbReference>
<feature type="region of interest" description="Disordered" evidence="9">
    <location>
        <begin position="95"/>
        <end position="114"/>
    </location>
</feature>
<evidence type="ECO:0000256" key="9">
    <source>
        <dbReference type="SAM" id="MobiDB-lite"/>
    </source>
</evidence>
<dbReference type="PANTHER" id="PTHR24014">
    <property type="entry name" value="2-OXOGLUTARATE AND IRON-DEPENDENT OXYGENASE DOMAIN-CONTAINING PROTEIN 2"/>
    <property type="match status" value="1"/>
</dbReference>
<evidence type="ECO:0000256" key="7">
    <source>
        <dbReference type="ARBA" id="ARBA00023004"/>
    </source>
</evidence>
<name>A0A812KGN7_9DINO</name>
<dbReference type="Pfam" id="PF25238">
    <property type="entry name" value="OGFOD2-like"/>
    <property type="match status" value="1"/>
</dbReference>
<feature type="region of interest" description="Disordered" evidence="9">
    <location>
        <begin position="151"/>
        <end position="193"/>
    </location>
</feature>
<dbReference type="InterPro" id="IPR035979">
    <property type="entry name" value="RBD_domain_sf"/>
</dbReference>
<dbReference type="GO" id="GO:0005506">
    <property type="term" value="F:iron ion binding"/>
    <property type="evidence" value="ECO:0007669"/>
    <property type="project" value="InterPro"/>
</dbReference>
<dbReference type="GO" id="GO:0016705">
    <property type="term" value="F:oxidoreductase activity, acting on paired donors, with incorporation or reduction of molecular oxygen"/>
    <property type="evidence" value="ECO:0007669"/>
    <property type="project" value="InterPro"/>
</dbReference>
<dbReference type="InterPro" id="IPR005123">
    <property type="entry name" value="Oxoglu/Fe-dep_dioxygenase_dom"/>
</dbReference>
<dbReference type="Proteomes" id="UP000601435">
    <property type="component" value="Unassembled WGS sequence"/>
</dbReference>
<dbReference type="CDD" id="cd00590">
    <property type="entry name" value="RRM_SF"/>
    <property type="match status" value="1"/>
</dbReference>
<dbReference type="GO" id="GO:0003723">
    <property type="term" value="F:RNA binding"/>
    <property type="evidence" value="ECO:0007669"/>
    <property type="project" value="UniProtKB-UniRule"/>
</dbReference>
<feature type="compositionally biased region" description="Low complexity" evidence="9">
    <location>
        <begin position="658"/>
        <end position="683"/>
    </location>
</feature>
<dbReference type="GO" id="GO:0051213">
    <property type="term" value="F:dioxygenase activity"/>
    <property type="evidence" value="ECO:0007669"/>
    <property type="project" value="UniProtKB-KW"/>
</dbReference>
<comment type="caution">
    <text evidence="12">The sequence shown here is derived from an EMBL/GenBank/DDBJ whole genome shotgun (WGS) entry which is preliminary data.</text>
</comment>
<keyword evidence="13" id="KW-1185">Reference proteome</keyword>
<reference evidence="12" key="1">
    <citation type="submission" date="2021-02" db="EMBL/GenBank/DDBJ databases">
        <authorList>
            <person name="Dougan E. K."/>
            <person name="Rhodes N."/>
            <person name="Thang M."/>
            <person name="Chan C."/>
        </authorList>
    </citation>
    <scope>NUCLEOTIDE SEQUENCE</scope>
</reference>
<gene>
    <name evidence="12" type="primary">ICU11</name>
    <name evidence="12" type="ORF">SNEC2469_LOCUS3500</name>
</gene>
<dbReference type="GO" id="GO:0031418">
    <property type="term" value="F:L-ascorbic acid binding"/>
    <property type="evidence" value="ECO:0007669"/>
    <property type="project" value="UniProtKB-KW"/>
</dbReference>
<dbReference type="InterPro" id="IPR012677">
    <property type="entry name" value="Nucleotide-bd_a/b_plait_sf"/>
</dbReference>
<evidence type="ECO:0000256" key="6">
    <source>
        <dbReference type="ARBA" id="ARBA00023002"/>
    </source>
</evidence>
<dbReference type="Gene3D" id="3.30.70.330">
    <property type="match status" value="1"/>
</dbReference>
<keyword evidence="7" id="KW-0408">Iron</keyword>
<keyword evidence="6" id="KW-0560">Oxidoreductase</keyword>
<dbReference type="OrthoDB" id="1736837at2759"/>
<evidence type="ECO:0000256" key="2">
    <source>
        <dbReference type="ARBA" id="ARBA00007879"/>
    </source>
</evidence>
<dbReference type="SMART" id="SM00702">
    <property type="entry name" value="P4Hc"/>
    <property type="match status" value="1"/>
</dbReference>
<protein>
    <submittedName>
        <fullName evidence="12">ICU11 protein</fullName>
    </submittedName>
</protein>
<organism evidence="12 13">
    <name type="scientific">Symbiodinium necroappetens</name>
    <dbReference type="NCBI Taxonomy" id="1628268"/>
    <lineage>
        <taxon>Eukaryota</taxon>
        <taxon>Sar</taxon>
        <taxon>Alveolata</taxon>
        <taxon>Dinophyceae</taxon>
        <taxon>Suessiales</taxon>
        <taxon>Symbiodiniaceae</taxon>
        <taxon>Symbiodinium</taxon>
    </lineage>
</organism>
<keyword evidence="8" id="KW-0694">RNA-binding</keyword>
<dbReference type="EMBL" id="CAJNJA010007866">
    <property type="protein sequence ID" value="CAE7230048.1"/>
    <property type="molecule type" value="Genomic_DNA"/>
</dbReference>
<keyword evidence="5" id="KW-0223">Dioxygenase</keyword>
<keyword evidence="3" id="KW-0479">Metal-binding</keyword>
<dbReference type="AlphaFoldDB" id="A0A812KGN7"/>
<dbReference type="InterPro" id="IPR000504">
    <property type="entry name" value="RRM_dom"/>
</dbReference>
<evidence type="ECO:0000313" key="13">
    <source>
        <dbReference type="Proteomes" id="UP000601435"/>
    </source>
</evidence>
<feature type="domain" description="Fe2OG dioxygenase" evidence="11">
    <location>
        <begin position="361"/>
        <end position="455"/>
    </location>
</feature>
<dbReference type="Gene3D" id="3.40.30.10">
    <property type="entry name" value="Glutaredoxin"/>
    <property type="match status" value="1"/>
</dbReference>
<proteinExistence type="inferred from homology"/>
<dbReference type="PROSITE" id="PS51471">
    <property type="entry name" value="FE2OG_OXY"/>
    <property type="match status" value="1"/>
</dbReference>
<sequence length="693" mass="77218">MATVSFPYATLCVQGIKDGVTSEALEAQFEHYGRVRNVNLAQNKNMKGVPDTRIALVEFARRDDARRAMQELNGRNVQGKCVMIRFARSSPGMRSAAPAVRVDSADRQPRVPASRQDMGIGGIVVSKDVRVVGICSDNDVTFTTFQRLRVGETQESQPGAAKAQRESPKPPKAAEPQRQPLAAGGVQLPGARPDLRSRLKATPHRESHEDTVFTTNLRETALLGQTKLRKHFFGDIYRQGNYVPLHPELFENPRENLKRWLAPSFIAAVSAGGGLKEALREDAPGIYSFELFNSEFCEKLLEEVTHAQQTAREALDRPNGMNRYGVVLNQLGLEPLITELQQEYLMPLMMALYPQEADGCRDHHCFIVRYKAGEDVGLDMHEDDADVTLNVCLGREFAGATLTFCGLVTDANHRKMQYTYSHEKGRAVLHLGRQRHGADDIESGERVNFILWSVSEKYRSSEAYQNHRLRSSSADPPDRICLSYTHDRDYTKFLPKPTKAQAISRGVMLDVVERRLEVYNRPVLDLSRPIDEINSVPSVCLFLEGLPPYRQHQLFQSLMEIAEEVHDSVGKQDGEVPSILFFVAVQPSGAVPQVRELCAVTASPALAILDVDKEQRYRWESDKDLEAPVLRDFVRDFREGKLKAEVIGSPEAEPPAEPMEAMPVEAPSGPSASTSSTGSRSPTEAPRTSCNLL</sequence>
<comment type="cofactor">
    <cofactor evidence="1">
        <name>L-ascorbate</name>
        <dbReference type="ChEBI" id="CHEBI:38290"/>
    </cofactor>
</comment>
<dbReference type="PROSITE" id="PS50102">
    <property type="entry name" value="RRM"/>
    <property type="match status" value="1"/>
</dbReference>
<comment type="similarity">
    <text evidence="2">Belongs to the alkB family.</text>
</comment>
<evidence type="ECO:0000256" key="5">
    <source>
        <dbReference type="ARBA" id="ARBA00022964"/>
    </source>
</evidence>
<accession>A0A812KGN7</accession>